<accession>A0A645FNY7</accession>
<keyword evidence="1" id="KW-1133">Transmembrane helix</keyword>
<keyword evidence="1" id="KW-0812">Transmembrane</keyword>
<proteinExistence type="predicted"/>
<dbReference type="AlphaFoldDB" id="A0A645FNY7"/>
<reference evidence="2" key="1">
    <citation type="submission" date="2019-08" db="EMBL/GenBank/DDBJ databases">
        <authorList>
            <person name="Kucharzyk K."/>
            <person name="Murdoch R.W."/>
            <person name="Higgins S."/>
            <person name="Loffler F."/>
        </authorList>
    </citation>
    <scope>NUCLEOTIDE SEQUENCE</scope>
</reference>
<name>A0A645FNY7_9ZZZZ</name>
<evidence type="ECO:0000256" key="1">
    <source>
        <dbReference type="SAM" id="Phobius"/>
    </source>
</evidence>
<evidence type="ECO:0000313" key="2">
    <source>
        <dbReference type="EMBL" id="MPN15660.1"/>
    </source>
</evidence>
<comment type="caution">
    <text evidence="2">The sequence shown here is derived from an EMBL/GenBank/DDBJ whole genome shotgun (WGS) entry which is preliminary data.</text>
</comment>
<keyword evidence="1" id="KW-0472">Membrane</keyword>
<organism evidence="2">
    <name type="scientific">bioreactor metagenome</name>
    <dbReference type="NCBI Taxonomy" id="1076179"/>
    <lineage>
        <taxon>unclassified sequences</taxon>
        <taxon>metagenomes</taxon>
        <taxon>ecological metagenomes</taxon>
    </lineage>
</organism>
<feature type="transmembrane region" description="Helical" evidence="1">
    <location>
        <begin position="23"/>
        <end position="40"/>
    </location>
</feature>
<gene>
    <name evidence="2" type="ORF">SDC9_162994</name>
</gene>
<protein>
    <submittedName>
        <fullName evidence="2">Uncharacterized protein</fullName>
    </submittedName>
</protein>
<sequence length="144" mass="16533">MTVDYAEMKINYSTLEVNDMKKLVFYMFLLVILTWTLVGYSKNANANDEQYIHTGTYIMQESQEPVKPIVSLKDSNNFTFTYSALSSYIAIGSYEVYDGNLILKTDHDKYRYVFKIKDNALIFNAKQSSKIPSFANVPDGAIFK</sequence>
<dbReference type="EMBL" id="VSSQ01062493">
    <property type="protein sequence ID" value="MPN15660.1"/>
    <property type="molecule type" value="Genomic_DNA"/>
</dbReference>